<dbReference type="AlphaFoldDB" id="A0A484AWY0"/>
<protein>
    <recommendedName>
        <fullName evidence="4">pyridoxal 5'-phosphate synthase</fullName>
        <ecNumber evidence="4">1.4.3.5</ecNumber>
    </recommendedName>
</protein>
<dbReference type="GO" id="GO:0010181">
    <property type="term" value="F:FMN binding"/>
    <property type="evidence" value="ECO:0007669"/>
    <property type="project" value="InterPro"/>
</dbReference>
<keyword evidence="7" id="KW-0560">Oxidoreductase</keyword>
<dbReference type="EC" id="1.4.3.5" evidence="4"/>
<keyword evidence="5" id="KW-0285">Flavoprotein</keyword>
<evidence type="ECO:0000256" key="1">
    <source>
        <dbReference type="ARBA" id="ARBA00001917"/>
    </source>
</evidence>
<dbReference type="STRING" id="7232.A0A484AWY0"/>
<dbReference type="KEGG" id="dnv:108656369"/>
<evidence type="ECO:0000256" key="4">
    <source>
        <dbReference type="ARBA" id="ARBA00012801"/>
    </source>
</evidence>
<dbReference type="InterPro" id="IPR000659">
    <property type="entry name" value="Pyridox_Oxase"/>
</dbReference>
<keyword evidence="6" id="KW-0288">FMN</keyword>
<comment type="pathway">
    <text evidence="2">Cofactor metabolism; pyridoxal 5'-phosphate salvage; pyridoxal 5'-phosphate from pyridoxamine 5'-phosphate: step 1/1.</text>
</comment>
<proteinExistence type="predicted"/>
<name>A0A484AWY0_DRONA</name>
<dbReference type="Proteomes" id="UP000295192">
    <property type="component" value="Unassembled WGS sequence"/>
</dbReference>
<keyword evidence="9" id="KW-1185">Reference proteome</keyword>
<comment type="pathway">
    <text evidence="3">Cofactor metabolism; pyridoxal 5'-phosphate salvage; pyridoxal 5'-phosphate from pyridoxine 5'-phosphate: step 1/1.</text>
</comment>
<dbReference type="PANTHER" id="PTHR10851:SF4">
    <property type="entry name" value="PYRIDOXAL 5'-PHOSPHATE SYNTHASE"/>
    <property type="match status" value="1"/>
</dbReference>
<evidence type="ECO:0000256" key="5">
    <source>
        <dbReference type="ARBA" id="ARBA00022630"/>
    </source>
</evidence>
<dbReference type="Gene3D" id="2.30.110.10">
    <property type="entry name" value="Electron Transport, Fmn-binding Protein, Chain A"/>
    <property type="match status" value="1"/>
</dbReference>
<evidence type="ECO:0000313" key="8">
    <source>
        <dbReference type="EMBL" id="TDG41157.1"/>
    </source>
</evidence>
<dbReference type="EMBL" id="LSRL02000403">
    <property type="protein sequence ID" value="TDG41157.1"/>
    <property type="molecule type" value="Genomic_DNA"/>
</dbReference>
<dbReference type="InterPro" id="IPR012349">
    <property type="entry name" value="Split_barrel_FMN-bd"/>
</dbReference>
<comment type="cofactor">
    <cofactor evidence="1">
        <name>FMN</name>
        <dbReference type="ChEBI" id="CHEBI:58210"/>
    </cofactor>
</comment>
<dbReference type="GO" id="GO:0004733">
    <property type="term" value="F:pyridoxamine phosphate oxidase activity"/>
    <property type="evidence" value="ECO:0007669"/>
    <property type="project" value="UniProtKB-EC"/>
</dbReference>
<comment type="caution">
    <text evidence="8">The sequence shown here is derived from an EMBL/GenBank/DDBJ whole genome shotgun (WGS) entry which is preliminary data.</text>
</comment>
<sequence>MEQSSVAHIVDYPDEPIDLLQQLLDAVKKHHPNSQQYMNLATVDDEFAVLNRTVLYRGISADKCIIYVTQRFTRNYKNIKANAKCGVTILMPEVMLPSQGTTPSIWQVRLLGATAVELPESELDAWWNRELLSAKIRDIIFPCGQPVDYDELKAKHDQFLKEYRENGKPLQRPPTFTAFKFEAQRYDFLKVGVNQIADRVQYRRQANGKWEAMHVAT</sequence>
<dbReference type="GO" id="GO:0008615">
    <property type="term" value="P:pyridoxine biosynthetic process"/>
    <property type="evidence" value="ECO:0007669"/>
    <property type="project" value="InterPro"/>
</dbReference>
<accession>A0A484AWY0</accession>
<dbReference type="SUPFAM" id="SSF50475">
    <property type="entry name" value="FMN-binding split barrel"/>
    <property type="match status" value="1"/>
</dbReference>
<evidence type="ECO:0000313" key="9">
    <source>
        <dbReference type="Proteomes" id="UP000295192"/>
    </source>
</evidence>
<dbReference type="PANTHER" id="PTHR10851">
    <property type="entry name" value="PYRIDOXINE-5-PHOSPHATE OXIDASE"/>
    <property type="match status" value="1"/>
</dbReference>
<reference evidence="8 9" key="1">
    <citation type="journal article" date="2019" name="J. Hered.">
        <title>An Improved Genome Assembly for Drosophila navojoa, the Basal Species in the mojavensis Cluster.</title>
        <authorList>
            <person name="Vanderlinde T."/>
            <person name="Dupim E.G."/>
            <person name="Nazario-Yepiz N.O."/>
            <person name="Carvalho A.B."/>
        </authorList>
    </citation>
    <scope>NUCLEOTIDE SEQUENCE [LARGE SCALE GENOMIC DNA]</scope>
    <source>
        <strain evidence="8">Navoj_Jal97</strain>
        <tissue evidence="8">Whole organism</tissue>
    </source>
</reference>
<organism evidence="8 9">
    <name type="scientific">Drosophila navojoa</name>
    <name type="common">Fruit fly</name>
    <dbReference type="NCBI Taxonomy" id="7232"/>
    <lineage>
        <taxon>Eukaryota</taxon>
        <taxon>Metazoa</taxon>
        <taxon>Ecdysozoa</taxon>
        <taxon>Arthropoda</taxon>
        <taxon>Hexapoda</taxon>
        <taxon>Insecta</taxon>
        <taxon>Pterygota</taxon>
        <taxon>Neoptera</taxon>
        <taxon>Endopterygota</taxon>
        <taxon>Diptera</taxon>
        <taxon>Brachycera</taxon>
        <taxon>Muscomorpha</taxon>
        <taxon>Ephydroidea</taxon>
        <taxon>Drosophilidae</taxon>
        <taxon>Drosophila</taxon>
    </lineage>
</organism>
<dbReference type="OMA" id="ITHRYTR"/>
<gene>
    <name evidence="8" type="ORF">AWZ03_012431</name>
</gene>
<evidence type="ECO:0000256" key="3">
    <source>
        <dbReference type="ARBA" id="ARBA00005037"/>
    </source>
</evidence>
<evidence type="ECO:0000256" key="2">
    <source>
        <dbReference type="ARBA" id="ARBA00004738"/>
    </source>
</evidence>
<dbReference type="OrthoDB" id="303614at2759"/>
<dbReference type="UniPathway" id="UPA01068">
    <property type="reaction ID" value="UER00304"/>
</dbReference>
<evidence type="ECO:0000256" key="7">
    <source>
        <dbReference type="ARBA" id="ARBA00023002"/>
    </source>
</evidence>
<evidence type="ECO:0000256" key="6">
    <source>
        <dbReference type="ARBA" id="ARBA00022643"/>
    </source>
</evidence>